<evidence type="ECO:0000256" key="1">
    <source>
        <dbReference type="ARBA" id="ARBA00004196"/>
    </source>
</evidence>
<feature type="region of interest" description="Disordered" evidence="3">
    <location>
        <begin position="1"/>
        <end position="37"/>
    </location>
</feature>
<dbReference type="Gene3D" id="2.40.30.170">
    <property type="match status" value="1"/>
</dbReference>
<sequence length="373" mass="39296">MDQLSPSRPQAEDATPPKRAPKADPLPDPAPATEAAPKASWRTRLLMFGLPLALIAGGAVWWLTSGGSVSTDNAYVQMDKVSIAAEVGGRITEVAVRDGQQVAKGQLLFRIDGEPYALSVAQATAAIDAAKVEVGNLSASANTSSVDIAAAREDVKFAQVNFDRQAALMEKGFTTKAAYDASRHALSQARERVRQAEAAATEARTKLAAGPSSGINPQVEAARVQRSQAQVNLDRTTVRSPSAGRIAQSDRLQVGQMMVAGLPAVTLVDTAHPWVEANFKETDLADMRVGQRAEISFDAYPGLTVRGHVLTIGAGTGSEFSVLPAQNATGNWVKVTQRVPVRIAFDEKPSRDMIAGLSADVRVFTGGGAVSGE</sequence>
<evidence type="ECO:0000256" key="2">
    <source>
        <dbReference type="SAM" id="Coils"/>
    </source>
</evidence>
<comment type="caution">
    <text evidence="7">The sequence shown here is derived from an EMBL/GenBank/DDBJ whole genome shotgun (WGS) entry which is preliminary data.</text>
</comment>
<evidence type="ECO:0000259" key="5">
    <source>
        <dbReference type="Pfam" id="PF25917"/>
    </source>
</evidence>
<keyword evidence="4" id="KW-0472">Membrane</keyword>
<evidence type="ECO:0000313" key="7">
    <source>
        <dbReference type="EMBL" id="NJB88774.1"/>
    </source>
</evidence>
<dbReference type="Proteomes" id="UP000535078">
    <property type="component" value="Unassembled WGS sequence"/>
</dbReference>
<accession>A0A7X6B7Y6</accession>
<feature type="domain" description="p-hydroxybenzoic acid efflux pump subunit AaeA-like beta-barrel" evidence="6">
    <location>
        <begin position="275"/>
        <end position="363"/>
    </location>
</feature>
<name>A0A7X6B7Y6_9SPHN</name>
<dbReference type="GO" id="GO:0055085">
    <property type="term" value="P:transmembrane transport"/>
    <property type="evidence" value="ECO:0007669"/>
    <property type="project" value="InterPro"/>
</dbReference>
<evidence type="ECO:0000259" key="6">
    <source>
        <dbReference type="Pfam" id="PF25963"/>
    </source>
</evidence>
<evidence type="ECO:0000256" key="3">
    <source>
        <dbReference type="SAM" id="MobiDB-lite"/>
    </source>
</evidence>
<evidence type="ECO:0000256" key="4">
    <source>
        <dbReference type="SAM" id="Phobius"/>
    </source>
</evidence>
<dbReference type="Gene3D" id="1.10.287.470">
    <property type="entry name" value="Helix hairpin bin"/>
    <property type="match status" value="1"/>
</dbReference>
<keyword evidence="4" id="KW-0812">Transmembrane</keyword>
<organism evidence="7 8">
    <name type="scientific">Sphingopyxis italica</name>
    <dbReference type="NCBI Taxonomy" id="1129133"/>
    <lineage>
        <taxon>Bacteria</taxon>
        <taxon>Pseudomonadati</taxon>
        <taxon>Pseudomonadota</taxon>
        <taxon>Alphaproteobacteria</taxon>
        <taxon>Sphingomonadales</taxon>
        <taxon>Sphingomonadaceae</taxon>
        <taxon>Sphingopyxis</taxon>
    </lineage>
</organism>
<keyword evidence="4" id="KW-1133">Transmembrane helix</keyword>
<feature type="transmembrane region" description="Helical" evidence="4">
    <location>
        <begin position="45"/>
        <end position="63"/>
    </location>
</feature>
<comment type="subcellular location">
    <subcellularLocation>
        <location evidence="1">Cell envelope</location>
    </subcellularLocation>
</comment>
<gene>
    <name evidence="7" type="ORF">GGR90_000926</name>
</gene>
<dbReference type="Gene3D" id="2.40.50.100">
    <property type="match status" value="1"/>
</dbReference>
<evidence type="ECO:0000313" key="8">
    <source>
        <dbReference type="Proteomes" id="UP000535078"/>
    </source>
</evidence>
<dbReference type="PANTHER" id="PTHR30386">
    <property type="entry name" value="MEMBRANE FUSION SUBUNIT OF EMRAB-TOLC MULTIDRUG EFFLUX PUMP"/>
    <property type="match status" value="1"/>
</dbReference>
<keyword evidence="2" id="KW-0175">Coiled coil</keyword>
<proteinExistence type="predicted"/>
<dbReference type="Pfam" id="PF25963">
    <property type="entry name" value="Beta-barrel_AAEA"/>
    <property type="match status" value="1"/>
</dbReference>
<protein>
    <submittedName>
        <fullName evidence="7">Membrane fusion protein (Multidrug efflux system)</fullName>
    </submittedName>
</protein>
<dbReference type="AlphaFoldDB" id="A0A7X6B7Y6"/>
<feature type="domain" description="Multidrug resistance protein MdtA-like barrel-sandwich hybrid" evidence="5">
    <location>
        <begin position="80"/>
        <end position="269"/>
    </location>
</feature>
<dbReference type="EMBL" id="JAATIT010000001">
    <property type="protein sequence ID" value="NJB88774.1"/>
    <property type="molecule type" value="Genomic_DNA"/>
</dbReference>
<keyword evidence="8" id="KW-1185">Reference proteome</keyword>
<dbReference type="InterPro" id="IPR050739">
    <property type="entry name" value="MFP"/>
</dbReference>
<dbReference type="GO" id="GO:0030313">
    <property type="term" value="C:cell envelope"/>
    <property type="evidence" value="ECO:0007669"/>
    <property type="project" value="UniProtKB-SubCell"/>
</dbReference>
<feature type="coiled-coil region" evidence="2">
    <location>
        <begin position="179"/>
        <end position="206"/>
    </location>
</feature>
<dbReference type="InterPro" id="IPR058634">
    <property type="entry name" value="AaeA-lik-b-barrel"/>
</dbReference>
<dbReference type="Pfam" id="PF25917">
    <property type="entry name" value="BSH_RND"/>
    <property type="match status" value="1"/>
</dbReference>
<dbReference type="RefSeq" id="WP_167919743.1">
    <property type="nucleotide sequence ID" value="NZ_JAATIT010000001.1"/>
</dbReference>
<dbReference type="InterPro" id="IPR058625">
    <property type="entry name" value="MdtA-like_BSH"/>
</dbReference>
<dbReference type="SUPFAM" id="SSF111369">
    <property type="entry name" value="HlyD-like secretion proteins"/>
    <property type="match status" value="1"/>
</dbReference>
<reference evidence="7 8" key="1">
    <citation type="submission" date="2020-03" db="EMBL/GenBank/DDBJ databases">
        <title>Genomic Encyclopedia of Type Strains, Phase IV (KMG-IV): sequencing the most valuable type-strain genomes for metagenomic binning, comparative biology and taxonomic classification.</title>
        <authorList>
            <person name="Goeker M."/>
        </authorList>
    </citation>
    <scope>NUCLEOTIDE SEQUENCE [LARGE SCALE GENOMIC DNA]</scope>
    <source>
        <strain evidence="7 8">DSM 25229</strain>
    </source>
</reference>
<dbReference type="PANTHER" id="PTHR30386:SF19">
    <property type="entry name" value="MULTIDRUG EXPORT PROTEIN EMRA-RELATED"/>
    <property type="match status" value="1"/>
</dbReference>